<reference evidence="2 3" key="2">
    <citation type="journal article" date="2020" name="Antonie Van Leeuwenhoek">
        <title>Phylogenomic characterisation of a novel corynebacterial species pathogenic to animals.</title>
        <authorList>
            <person name="Moller J."/>
            <person name="Musella L."/>
            <person name="Melnikov V."/>
            <person name="Geissdorfer W."/>
            <person name="Burkovski A."/>
            <person name="Sangal V."/>
        </authorList>
    </citation>
    <scope>NUCLEOTIDE SEQUENCE [LARGE SCALE GENOMIC DNA]</scope>
    <source>
        <strain evidence="2 3">PO100/5</strain>
    </source>
</reference>
<dbReference type="Gene3D" id="3.40.50.410">
    <property type="entry name" value="von Willebrand factor, type A domain"/>
    <property type="match status" value="1"/>
</dbReference>
<dbReference type="PROSITE" id="PS50234">
    <property type="entry name" value="VWFA"/>
    <property type="match status" value="1"/>
</dbReference>
<evidence type="ECO:0000256" key="1">
    <source>
        <dbReference type="ARBA" id="ARBA00005799"/>
    </source>
</evidence>
<reference evidence="2 3" key="3">
    <citation type="journal article" date="2020" name="Int. J. Syst. Evol. Microbiol.">
        <title>Corynebacterium silvaticum sp. nov., a unique group of NTTB corynebacteria in wild boar and roe deer.</title>
        <authorList>
            <person name="Dangel A."/>
            <person name="Berger A."/>
            <person name="Rau J."/>
            <person name="Eisenberg T."/>
            <person name="Kampfer P."/>
            <person name="Margos G."/>
            <person name="Contzen M."/>
            <person name="Busse H.J."/>
            <person name="Konrad R."/>
            <person name="Peters M."/>
            <person name="Sting R."/>
            <person name="Sing A."/>
        </authorList>
    </citation>
    <scope>NUCLEOTIDE SEQUENCE [LARGE SCALE GENOMIC DNA]</scope>
    <source>
        <strain evidence="2 3">PO100/5</strain>
    </source>
</reference>
<sequence>MVRRNALLLALPFVPRVFKRKGIGEQGVPGRRSKAYSSHGADVRPVRFGHGLNLVGTVFAAADRGARLEGKMIDFRPEDLRGSLRRGTESNLIIFVVDASGSMAARDRLASVTGAVLSMLRDAYQRRDKVAVVSVRGSAPELVLPPTGSIDVAVRRLHNVVTGGRTPLGEGLLIAHDVIRREHVKEPGRRALLVVLSDGRATGASGLAGSRSAARLIARHGLAGSVVIDCEKPGRVRLGLAQELASHLEGICIQLKEVNADSVAGVIDAV</sequence>
<dbReference type="CDD" id="cd01451">
    <property type="entry name" value="vWA_Magnesium_chelatase"/>
    <property type="match status" value="1"/>
</dbReference>
<protein>
    <submittedName>
        <fullName evidence="2">VWA domain-containing protein</fullName>
    </submittedName>
</protein>
<dbReference type="Proteomes" id="UP000195652">
    <property type="component" value="Chromosome"/>
</dbReference>
<dbReference type="SUPFAM" id="SSF53300">
    <property type="entry name" value="vWA-like"/>
    <property type="match status" value="1"/>
</dbReference>
<keyword evidence="3" id="KW-1185">Reference proteome</keyword>
<evidence type="ECO:0000313" key="2">
    <source>
        <dbReference type="EMBL" id="ARU46361.2"/>
    </source>
</evidence>
<proteinExistence type="inferred from homology"/>
<name>A0A7U5K9F8_9CORY</name>
<dbReference type="KEGG" id="csil:CBE74_07515"/>
<dbReference type="PANTHER" id="PTHR35023:SF1">
    <property type="entry name" value="MG-PROTOPORPHYRIN IX CHELATASE"/>
    <property type="match status" value="1"/>
</dbReference>
<dbReference type="InterPro" id="IPR052989">
    <property type="entry name" value="Mg-chelatase_DI-like"/>
</dbReference>
<dbReference type="AlphaFoldDB" id="A0A7U5K9F8"/>
<reference evidence="2 3" key="4">
    <citation type="journal article" date="2020" name="PLoS ONE">
        <title>Taxonomic classification of strain PO100/5 shows a broader geographic distribution and genetic markers of the recently described Corynebacterium silvaticum.</title>
        <authorList>
            <person name="Viana M.V.C."/>
            <person name="Profeta R."/>
            <person name="da Silva A.L."/>
            <person name="Hurtado R."/>
            <person name="Cerqueira J.C."/>
            <person name="Ribeiro B.F.S."/>
            <person name="Almeida M.O."/>
            <person name="Morais-Rodrigues F."/>
            <person name="Soares S.C."/>
            <person name="Oliveira M."/>
            <person name="Tavares L."/>
            <person name="Figueiredo H."/>
            <person name="Wattam A.R."/>
            <person name="Barh D."/>
            <person name="Ghosh P."/>
            <person name="Silva A."/>
            <person name="Azevedo V."/>
        </authorList>
    </citation>
    <scope>NUCLEOTIDE SEQUENCE [LARGE SCALE GENOMIC DNA]</scope>
    <source>
        <strain evidence="2 3">PO100/5</strain>
    </source>
</reference>
<gene>
    <name evidence="2" type="ORF">CBE74_07515</name>
</gene>
<dbReference type="SMART" id="SM00327">
    <property type="entry name" value="VWA"/>
    <property type="match status" value="1"/>
</dbReference>
<dbReference type="EMBL" id="CP021417">
    <property type="protein sequence ID" value="ARU46361.2"/>
    <property type="molecule type" value="Genomic_DNA"/>
</dbReference>
<dbReference type="InterPro" id="IPR041702">
    <property type="entry name" value="BchD/ChlD_VWA"/>
</dbReference>
<accession>A0A7U5K9F8</accession>
<dbReference type="InterPro" id="IPR036465">
    <property type="entry name" value="vWFA_dom_sf"/>
</dbReference>
<reference evidence="2 3" key="1">
    <citation type="journal article" date="2014" name="BMC Vet. Res.">
        <title>First report of Corynebacterium pseudotuberculosis from caseous lymphadenitis lesions in Black Alentejano pig (Sus scrofa domesticus).</title>
        <authorList>
            <person name="Oliveira M."/>
            <person name="Barroco C."/>
            <person name="Mottola C."/>
            <person name="Santos R."/>
            <person name="Lemsaddek A."/>
            <person name="Tavares L."/>
            <person name="Semedo-Lemsaddek T."/>
        </authorList>
    </citation>
    <scope>NUCLEOTIDE SEQUENCE [LARGE SCALE GENOMIC DNA]</scope>
    <source>
        <strain evidence="2 3">PO100/5</strain>
    </source>
</reference>
<dbReference type="PANTHER" id="PTHR35023">
    <property type="entry name" value="CHELATASE-RELATED"/>
    <property type="match status" value="1"/>
</dbReference>
<organism evidence="2 3">
    <name type="scientific">Corynebacterium silvaticum</name>
    <dbReference type="NCBI Taxonomy" id="2320431"/>
    <lineage>
        <taxon>Bacteria</taxon>
        <taxon>Bacillati</taxon>
        <taxon>Actinomycetota</taxon>
        <taxon>Actinomycetes</taxon>
        <taxon>Mycobacteriales</taxon>
        <taxon>Corynebacteriaceae</taxon>
        <taxon>Corynebacterium</taxon>
    </lineage>
</organism>
<dbReference type="Pfam" id="PF13519">
    <property type="entry name" value="VWA_2"/>
    <property type="match status" value="1"/>
</dbReference>
<evidence type="ECO:0000313" key="3">
    <source>
        <dbReference type="Proteomes" id="UP000195652"/>
    </source>
</evidence>
<dbReference type="InterPro" id="IPR002035">
    <property type="entry name" value="VWF_A"/>
</dbReference>
<comment type="similarity">
    <text evidence="1">Belongs to the Mg-chelatase subunits D/I family.</text>
</comment>